<feature type="transmembrane region" description="Helical" evidence="8">
    <location>
        <begin position="271"/>
        <end position="291"/>
    </location>
</feature>
<keyword evidence="4" id="KW-1003">Cell membrane</keyword>
<dbReference type="OrthoDB" id="9811721at2"/>
<feature type="transmembrane region" description="Helical" evidence="8">
    <location>
        <begin position="181"/>
        <end position="202"/>
    </location>
</feature>
<dbReference type="PANTHER" id="PTHR30472:SF41">
    <property type="entry name" value="TRANSPORT SYSTEM PERMEASE PROTEIN"/>
    <property type="match status" value="1"/>
</dbReference>
<feature type="transmembrane region" description="Helical" evidence="8">
    <location>
        <begin position="229"/>
        <end position="251"/>
    </location>
</feature>
<dbReference type="Gene3D" id="1.10.3470.10">
    <property type="entry name" value="ABC transporter involved in vitamin B12 uptake, BtuC"/>
    <property type="match status" value="1"/>
</dbReference>
<accession>A0A4R5AQX6</accession>
<name>A0A4R5AQX6_9FLAO</name>
<proteinExistence type="inferred from homology"/>
<feature type="transmembrane region" description="Helical" evidence="8">
    <location>
        <begin position="138"/>
        <end position="161"/>
    </location>
</feature>
<feature type="transmembrane region" description="Helical" evidence="8">
    <location>
        <begin position="298"/>
        <end position="319"/>
    </location>
</feature>
<comment type="similarity">
    <text evidence="2">Belongs to the binding-protein-dependent transport system permease family. FecCD subfamily.</text>
</comment>
<sequence length="326" mass="34779">MLFLFVINISLGSVSIPVKEVFNSLTGQSASKETWEYIILNYRLPKAIAAILVGMGLSISGLLMQTLFRNPLAGPYVLGLSSGASLGVATVILGATLLPQFLATLLLSSYGIILASSLGSFTVLLAVLAVSHRLRDTMAILIVGLMFGSLTSAIVGTLTYFSTAEQLQKFTFWSLGNLGNLSWSSISLLSICVAIGLLLSLFSIKPLNSLLLGENYAKSLGLNYKKSRLIIIFATSILAGSITAFAGPIAFIGLAVPHIAKLVFQTSNHTILFWSTILFGAIIMLICDSISQMPGSDITLPINAVTSIFGAPIVIWLLIRKRKMMG</sequence>
<comment type="subcellular location">
    <subcellularLocation>
        <location evidence="1">Cell membrane</location>
        <topology evidence="1">Multi-pass membrane protein</topology>
    </subcellularLocation>
</comment>
<evidence type="ECO:0000313" key="10">
    <source>
        <dbReference type="Proteomes" id="UP000295278"/>
    </source>
</evidence>
<dbReference type="SUPFAM" id="SSF81345">
    <property type="entry name" value="ABC transporter involved in vitamin B12 uptake, BtuC"/>
    <property type="match status" value="1"/>
</dbReference>
<feature type="transmembrane region" description="Helical" evidence="8">
    <location>
        <begin position="76"/>
        <end position="98"/>
    </location>
</feature>
<dbReference type="CDD" id="cd06550">
    <property type="entry name" value="TM_ABC_iron-siderophores_like"/>
    <property type="match status" value="1"/>
</dbReference>
<dbReference type="AlphaFoldDB" id="A0A4R5AQX6"/>
<evidence type="ECO:0000256" key="7">
    <source>
        <dbReference type="ARBA" id="ARBA00023136"/>
    </source>
</evidence>
<evidence type="ECO:0000256" key="3">
    <source>
        <dbReference type="ARBA" id="ARBA00022448"/>
    </source>
</evidence>
<keyword evidence="6 8" id="KW-1133">Transmembrane helix</keyword>
<keyword evidence="7 8" id="KW-0472">Membrane</keyword>
<evidence type="ECO:0000313" key="9">
    <source>
        <dbReference type="EMBL" id="TDD75311.1"/>
    </source>
</evidence>
<evidence type="ECO:0000256" key="8">
    <source>
        <dbReference type="SAM" id="Phobius"/>
    </source>
</evidence>
<evidence type="ECO:0000256" key="1">
    <source>
        <dbReference type="ARBA" id="ARBA00004651"/>
    </source>
</evidence>
<dbReference type="Pfam" id="PF01032">
    <property type="entry name" value="FecCD"/>
    <property type="match status" value="1"/>
</dbReference>
<evidence type="ECO:0000256" key="6">
    <source>
        <dbReference type="ARBA" id="ARBA00022989"/>
    </source>
</evidence>
<dbReference type="GO" id="GO:0033214">
    <property type="term" value="P:siderophore-iron import into cell"/>
    <property type="evidence" value="ECO:0007669"/>
    <property type="project" value="TreeGrafter"/>
</dbReference>
<evidence type="ECO:0000256" key="5">
    <source>
        <dbReference type="ARBA" id="ARBA00022692"/>
    </source>
</evidence>
<dbReference type="Proteomes" id="UP000295278">
    <property type="component" value="Unassembled WGS sequence"/>
</dbReference>
<dbReference type="PANTHER" id="PTHR30472">
    <property type="entry name" value="FERRIC ENTEROBACTIN TRANSPORT SYSTEM PERMEASE PROTEIN"/>
    <property type="match status" value="1"/>
</dbReference>
<dbReference type="InterPro" id="IPR000522">
    <property type="entry name" value="ABC_transptr_permease_BtuC"/>
</dbReference>
<evidence type="ECO:0000256" key="4">
    <source>
        <dbReference type="ARBA" id="ARBA00022475"/>
    </source>
</evidence>
<feature type="transmembrane region" description="Helical" evidence="8">
    <location>
        <begin position="47"/>
        <end position="64"/>
    </location>
</feature>
<organism evidence="9 10">
    <name type="scientific">Flavobacterium caseinilyticum</name>
    <dbReference type="NCBI Taxonomy" id="2541732"/>
    <lineage>
        <taxon>Bacteria</taxon>
        <taxon>Pseudomonadati</taxon>
        <taxon>Bacteroidota</taxon>
        <taxon>Flavobacteriia</taxon>
        <taxon>Flavobacteriales</taxon>
        <taxon>Flavobacteriaceae</taxon>
        <taxon>Flavobacterium</taxon>
    </lineage>
</organism>
<gene>
    <name evidence="9" type="ORF">E0F89_12810</name>
</gene>
<protein>
    <submittedName>
        <fullName evidence="9">Iron ABC transporter permease</fullName>
    </submittedName>
</protein>
<dbReference type="EMBL" id="SMFM01000006">
    <property type="protein sequence ID" value="TDD75311.1"/>
    <property type="molecule type" value="Genomic_DNA"/>
</dbReference>
<keyword evidence="10" id="KW-1185">Reference proteome</keyword>
<reference evidence="9 10" key="1">
    <citation type="submission" date="2019-03" db="EMBL/GenBank/DDBJ databases">
        <title>Flavobacterium AT-3-2 sp. nov., isolated from arctic soil.</title>
        <authorList>
            <person name="Chaudhary D.K."/>
        </authorList>
    </citation>
    <scope>NUCLEOTIDE SEQUENCE [LARGE SCALE GENOMIC DNA]</scope>
    <source>
        <strain evidence="9 10">AT-3-2</strain>
    </source>
</reference>
<comment type="caution">
    <text evidence="9">The sequence shown here is derived from an EMBL/GenBank/DDBJ whole genome shotgun (WGS) entry which is preliminary data.</text>
</comment>
<keyword evidence="5 8" id="KW-0812">Transmembrane</keyword>
<dbReference type="GO" id="GO:0022857">
    <property type="term" value="F:transmembrane transporter activity"/>
    <property type="evidence" value="ECO:0007669"/>
    <property type="project" value="InterPro"/>
</dbReference>
<feature type="transmembrane region" description="Helical" evidence="8">
    <location>
        <begin position="110"/>
        <end position="131"/>
    </location>
</feature>
<dbReference type="GO" id="GO:0005886">
    <property type="term" value="C:plasma membrane"/>
    <property type="evidence" value="ECO:0007669"/>
    <property type="project" value="UniProtKB-SubCell"/>
</dbReference>
<evidence type="ECO:0000256" key="2">
    <source>
        <dbReference type="ARBA" id="ARBA00007935"/>
    </source>
</evidence>
<dbReference type="InterPro" id="IPR037294">
    <property type="entry name" value="ABC_BtuC-like"/>
</dbReference>
<keyword evidence="3" id="KW-0813">Transport</keyword>